<evidence type="ECO:0000256" key="2">
    <source>
        <dbReference type="ARBA" id="ARBA00022475"/>
    </source>
</evidence>
<dbReference type="GO" id="GO:0005886">
    <property type="term" value="C:plasma membrane"/>
    <property type="evidence" value="ECO:0007669"/>
    <property type="project" value="UniProtKB-SubCell"/>
</dbReference>
<comment type="subcellular location">
    <subcellularLocation>
        <location evidence="1">Cell inner membrane</location>
        <topology evidence="1">Multi-pass membrane protein</topology>
    </subcellularLocation>
</comment>
<feature type="transmembrane region" description="Helical" evidence="3">
    <location>
        <begin position="107"/>
        <end position="128"/>
    </location>
</feature>
<keyword evidence="2" id="KW-1003">Cell membrane</keyword>
<accession>A0A0F9DTA6</accession>
<keyword evidence="3" id="KW-1133">Transmembrane helix</keyword>
<feature type="transmembrane region" description="Helical" evidence="3">
    <location>
        <begin position="140"/>
        <end position="158"/>
    </location>
</feature>
<keyword evidence="3" id="KW-0472">Membrane</keyword>
<sequence>MVLANSTFTKVTYDTLLRGGVAGWQTFETSLELGAEGDTLTMAFMVVGYMLGMIVIPRWLSQERALSFSAVLGVLITVLLINTNANSSALWEFLLGWTGAPALPNPVLYVALLGFANAMVWPAIWPLVLKGLSRKLTGTASALLIMSIAGGAILPVLYGVLAESSANPQGAYWIMIPCYLFILFYAV</sequence>
<dbReference type="InterPro" id="IPR050375">
    <property type="entry name" value="MFS_TsgA-like"/>
</dbReference>
<proteinExistence type="predicted"/>
<dbReference type="PANTHER" id="PTHR43702">
    <property type="entry name" value="L-FUCOSE-PROTON SYMPORTER"/>
    <property type="match status" value="1"/>
</dbReference>
<feature type="non-terminal residue" evidence="4">
    <location>
        <position position="187"/>
    </location>
</feature>
<comment type="caution">
    <text evidence="4">The sequence shown here is derived from an EMBL/GenBank/DDBJ whole genome shotgun (WGS) entry which is preliminary data.</text>
</comment>
<protein>
    <recommendedName>
        <fullName evidence="5">Major facilitator superfamily (MFS) profile domain-containing protein</fullName>
    </recommendedName>
</protein>
<keyword evidence="3" id="KW-0812">Transmembrane</keyword>
<evidence type="ECO:0000256" key="1">
    <source>
        <dbReference type="ARBA" id="ARBA00004429"/>
    </source>
</evidence>
<dbReference type="PANTHER" id="PTHR43702:SF12">
    <property type="entry name" value="N-ACETYL GLUCOSAMINE TRANSPORTER NAGP"/>
    <property type="match status" value="1"/>
</dbReference>
<evidence type="ECO:0000313" key="4">
    <source>
        <dbReference type="EMBL" id="KKL56976.1"/>
    </source>
</evidence>
<organism evidence="4">
    <name type="scientific">marine sediment metagenome</name>
    <dbReference type="NCBI Taxonomy" id="412755"/>
    <lineage>
        <taxon>unclassified sequences</taxon>
        <taxon>metagenomes</taxon>
        <taxon>ecological metagenomes</taxon>
    </lineage>
</organism>
<evidence type="ECO:0000256" key="3">
    <source>
        <dbReference type="SAM" id="Phobius"/>
    </source>
</evidence>
<dbReference type="InterPro" id="IPR036259">
    <property type="entry name" value="MFS_trans_sf"/>
</dbReference>
<name>A0A0F9DTA6_9ZZZZ</name>
<feature type="transmembrane region" description="Helical" evidence="3">
    <location>
        <begin position="40"/>
        <end position="60"/>
    </location>
</feature>
<reference evidence="4" key="1">
    <citation type="journal article" date="2015" name="Nature">
        <title>Complex archaea that bridge the gap between prokaryotes and eukaryotes.</title>
        <authorList>
            <person name="Spang A."/>
            <person name="Saw J.H."/>
            <person name="Jorgensen S.L."/>
            <person name="Zaremba-Niedzwiedzka K."/>
            <person name="Martijn J."/>
            <person name="Lind A.E."/>
            <person name="van Eijk R."/>
            <person name="Schleper C."/>
            <person name="Guy L."/>
            <person name="Ettema T.J."/>
        </authorList>
    </citation>
    <scope>NUCLEOTIDE SEQUENCE</scope>
</reference>
<dbReference type="EMBL" id="LAZR01030317">
    <property type="protein sequence ID" value="KKL56976.1"/>
    <property type="molecule type" value="Genomic_DNA"/>
</dbReference>
<dbReference type="AlphaFoldDB" id="A0A0F9DTA6"/>
<dbReference type="Gene3D" id="1.20.1250.20">
    <property type="entry name" value="MFS general substrate transporter like domains"/>
    <property type="match status" value="1"/>
</dbReference>
<feature type="transmembrane region" description="Helical" evidence="3">
    <location>
        <begin position="67"/>
        <end position="87"/>
    </location>
</feature>
<evidence type="ECO:0008006" key="5">
    <source>
        <dbReference type="Google" id="ProtNLM"/>
    </source>
</evidence>
<gene>
    <name evidence="4" type="ORF">LCGC14_2240050</name>
</gene>
<dbReference type="SUPFAM" id="SSF103473">
    <property type="entry name" value="MFS general substrate transporter"/>
    <property type="match status" value="1"/>
</dbReference>
<feature type="transmembrane region" description="Helical" evidence="3">
    <location>
        <begin position="170"/>
        <end position="186"/>
    </location>
</feature>